<evidence type="ECO:0000256" key="2">
    <source>
        <dbReference type="ARBA" id="ARBA00011901"/>
    </source>
</evidence>
<dbReference type="Proteomes" id="UP000292459">
    <property type="component" value="Unassembled WGS sequence"/>
</dbReference>
<dbReference type="OrthoDB" id="505853at2"/>
<dbReference type="GO" id="GO:0071555">
    <property type="term" value="P:cell wall organization"/>
    <property type="evidence" value="ECO:0007669"/>
    <property type="project" value="UniProtKB-KW"/>
</dbReference>
<dbReference type="AlphaFoldDB" id="A0A4V2E3C8"/>
<dbReference type="GO" id="GO:0009253">
    <property type="term" value="P:peptidoglycan catabolic process"/>
    <property type="evidence" value="ECO:0007669"/>
    <property type="project" value="InterPro"/>
</dbReference>
<dbReference type="InterPro" id="IPR051206">
    <property type="entry name" value="NAMLAA_amidase_2"/>
</dbReference>
<keyword evidence="3" id="KW-0378">Hydrolase</keyword>
<evidence type="ECO:0000256" key="3">
    <source>
        <dbReference type="ARBA" id="ARBA00022801"/>
    </source>
</evidence>
<dbReference type="EC" id="3.5.1.28" evidence="2"/>
<name>A0A4V2E3C8_9CYAN</name>
<protein>
    <recommendedName>
        <fullName evidence="2">N-acetylmuramoyl-L-alanine amidase</fullName>
        <ecNumber evidence="2">3.5.1.28</ecNumber>
    </recommendedName>
</protein>
<gene>
    <name evidence="6" type="ORF">DYY88_01590</name>
</gene>
<accession>A0A4V2E3C8</accession>
<dbReference type="CDD" id="cd06583">
    <property type="entry name" value="PGRP"/>
    <property type="match status" value="1"/>
</dbReference>
<dbReference type="SMART" id="SM00644">
    <property type="entry name" value="Ami_2"/>
    <property type="match status" value="1"/>
</dbReference>
<sequence length="271" mass="30031">MLRRSRKFWWQGLSAILMSLMLLLLWPRSPHPQAIESVSGLPELAESAVVAMVPTTLGNVDSPLDFVPAENVVAQTAPNYQPRQVIQLADPSNYGDRYSTDAYGRPIRNQFIAVMHETVGSAQSAINLFQTYHPNDNDQVSYHTLIGRDGTIYYIVPPEKRAYGAGNSVFNGPNGPESVTTNPAFPSSVNNFAYHVSLETPGDGRGNGPTHSGYTSAQYESLAWLLAQSSIPDNRITTHKAVDQSGSRQDPRSFDYNRFFTLLRRYPNRPG</sequence>
<evidence type="ECO:0000256" key="4">
    <source>
        <dbReference type="ARBA" id="ARBA00023316"/>
    </source>
</evidence>
<keyword evidence="4" id="KW-0961">Cell wall biogenesis/degradation</keyword>
<dbReference type="PANTHER" id="PTHR30417">
    <property type="entry name" value="N-ACETYLMURAMOYL-L-ALANINE AMIDASE AMID"/>
    <property type="match status" value="1"/>
</dbReference>
<dbReference type="SUPFAM" id="SSF55846">
    <property type="entry name" value="N-acetylmuramoyl-L-alanine amidase-like"/>
    <property type="match status" value="1"/>
</dbReference>
<proteinExistence type="predicted"/>
<feature type="domain" description="N-acetylmuramoyl-L-alanine amidase" evidence="5">
    <location>
        <begin position="95"/>
        <end position="252"/>
    </location>
</feature>
<evidence type="ECO:0000259" key="5">
    <source>
        <dbReference type="SMART" id="SM00644"/>
    </source>
</evidence>
<keyword evidence="7" id="KW-1185">Reference proteome</keyword>
<dbReference type="Pfam" id="PF01510">
    <property type="entry name" value="Amidase_2"/>
    <property type="match status" value="1"/>
</dbReference>
<dbReference type="InterPro" id="IPR002502">
    <property type="entry name" value="Amidase_domain"/>
</dbReference>
<dbReference type="InterPro" id="IPR036505">
    <property type="entry name" value="Amidase/PGRP_sf"/>
</dbReference>
<dbReference type="EMBL" id="QVFV01000001">
    <property type="protein sequence ID" value="RZM81990.1"/>
    <property type="molecule type" value="Genomic_DNA"/>
</dbReference>
<evidence type="ECO:0000256" key="1">
    <source>
        <dbReference type="ARBA" id="ARBA00001561"/>
    </source>
</evidence>
<reference evidence="6 7" key="1">
    <citation type="submission" date="2018-11" db="EMBL/GenBank/DDBJ databases">
        <title>Whole genome sequencing of an environmental sample.</title>
        <authorList>
            <person name="Sarangi A.N."/>
            <person name="Singh D."/>
            <person name="Tripathy S."/>
        </authorList>
    </citation>
    <scope>NUCLEOTIDE SEQUENCE [LARGE SCALE GENOMIC DNA]</scope>
    <source>
        <strain evidence="6 7">Lakshadweep</strain>
    </source>
</reference>
<dbReference type="Gene3D" id="3.40.80.10">
    <property type="entry name" value="Peptidoglycan recognition protein-like"/>
    <property type="match status" value="1"/>
</dbReference>
<organism evidence="6 7">
    <name type="scientific">Leptolyngbya iicbica LK</name>
    <dbReference type="NCBI Taxonomy" id="2294035"/>
    <lineage>
        <taxon>Bacteria</taxon>
        <taxon>Bacillati</taxon>
        <taxon>Cyanobacteriota</taxon>
        <taxon>Cyanophyceae</taxon>
        <taxon>Leptolyngbyales</taxon>
        <taxon>Leptolyngbyaceae</taxon>
        <taxon>Leptolyngbya group</taxon>
        <taxon>Leptolyngbya</taxon>
        <taxon>Leptolyngbya iicbica</taxon>
    </lineage>
</organism>
<evidence type="ECO:0000313" key="7">
    <source>
        <dbReference type="Proteomes" id="UP000292459"/>
    </source>
</evidence>
<dbReference type="GO" id="GO:0009254">
    <property type="term" value="P:peptidoglycan turnover"/>
    <property type="evidence" value="ECO:0007669"/>
    <property type="project" value="TreeGrafter"/>
</dbReference>
<evidence type="ECO:0000313" key="6">
    <source>
        <dbReference type="EMBL" id="RZM81990.1"/>
    </source>
</evidence>
<dbReference type="RefSeq" id="WP_044150309.1">
    <property type="nucleotide sequence ID" value="NZ_QVFV01000001.1"/>
</dbReference>
<dbReference type="GO" id="GO:0008745">
    <property type="term" value="F:N-acetylmuramoyl-L-alanine amidase activity"/>
    <property type="evidence" value="ECO:0007669"/>
    <property type="project" value="UniProtKB-EC"/>
</dbReference>
<comment type="catalytic activity">
    <reaction evidence="1">
        <text>Hydrolyzes the link between N-acetylmuramoyl residues and L-amino acid residues in certain cell-wall glycopeptides.</text>
        <dbReference type="EC" id="3.5.1.28"/>
    </reaction>
</comment>
<comment type="caution">
    <text evidence="6">The sequence shown here is derived from an EMBL/GenBank/DDBJ whole genome shotgun (WGS) entry which is preliminary data.</text>
</comment>
<dbReference type="PANTHER" id="PTHR30417:SF1">
    <property type="entry name" value="N-ACETYLMURAMOYL-L-ALANINE AMIDASE AMID"/>
    <property type="match status" value="1"/>
</dbReference>